<evidence type="ECO:0000313" key="3">
    <source>
        <dbReference type="Proteomes" id="UP001165289"/>
    </source>
</evidence>
<proteinExistence type="predicted"/>
<dbReference type="PANTHER" id="PTHR46599:SF3">
    <property type="entry name" value="PIGGYBAC TRANSPOSABLE ELEMENT-DERIVED PROTEIN 4"/>
    <property type="match status" value="1"/>
</dbReference>
<organism evidence="2 3">
    <name type="scientific">Oopsacas minuta</name>
    <dbReference type="NCBI Taxonomy" id="111878"/>
    <lineage>
        <taxon>Eukaryota</taxon>
        <taxon>Metazoa</taxon>
        <taxon>Porifera</taxon>
        <taxon>Hexactinellida</taxon>
        <taxon>Hexasterophora</taxon>
        <taxon>Lyssacinosida</taxon>
        <taxon>Leucopsacidae</taxon>
        <taxon>Oopsacas</taxon>
    </lineage>
</organism>
<dbReference type="PANTHER" id="PTHR46599">
    <property type="entry name" value="PIGGYBAC TRANSPOSABLE ELEMENT-DERIVED PROTEIN 4"/>
    <property type="match status" value="1"/>
</dbReference>
<evidence type="ECO:0000313" key="2">
    <source>
        <dbReference type="EMBL" id="KAI6651781.1"/>
    </source>
</evidence>
<accession>A0AAV7JSU0</accession>
<protein>
    <recommendedName>
        <fullName evidence="1">PiggyBac transposable element-derived protein domain-containing protein</fullName>
    </recommendedName>
</protein>
<evidence type="ECO:0000259" key="1">
    <source>
        <dbReference type="Pfam" id="PF13843"/>
    </source>
</evidence>
<dbReference type="InterPro" id="IPR029526">
    <property type="entry name" value="PGBD"/>
</dbReference>
<sequence>MTLATYLLLFCCNEEQDMNSANVCKEILEKGNSSPIYPQLSLDKSAFLFDSLEIGKTKYLELRFDLFLTDQFCDMMVQETNRYAEQFLLNSRKLRSNSRFNNWKQTDRTEIRMFIGLLIHMGPVVFPKIADYWSRDVLYNSSLWI</sequence>
<dbReference type="AlphaFoldDB" id="A0AAV7JSU0"/>
<name>A0AAV7JSU0_9METZ</name>
<dbReference type="Pfam" id="PF13843">
    <property type="entry name" value="DDE_Tnp_1_7"/>
    <property type="match status" value="1"/>
</dbReference>
<comment type="caution">
    <text evidence="2">The sequence shown here is derived from an EMBL/GenBank/DDBJ whole genome shotgun (WGS) entry which is preliminary data.</text>
</comment>
<keyword evidence="3" id="KW-1185">Reference proteome</keyword>
<dbReference type="EMBL" id="JAKMXF010000302">
    <property type="protein sequence ID" value="KAI6651781.1"/>
    <property type="molecule type" value="Genomic_DNA"/>
</dbReference>
<reference evidence="2 3" key="1">
    <citation type="journal article" date="2023" name="BMC Biol.">
        <title>The compact genome of the sponge Oopsacas minuta (Hexactinellida) is lacking key metazoan core genes.</title>
        <authorList>
            <person name="Santini S."/>
            <person name="Schenkelaars Q."/>
            <person name="Jourda C."/>
            <person name="Duchesne M."/>
            <person name="Belahbib H."/>
            <person name="Rocher C."/>
            <person name="Selva M."/>
            <person name="Riesgo A."/>
            <person name="Vervoort M."/>
            <person name="Leys S.P."/>
            <person name="Kodjabachian L."/>
            <person name="Le Bivic A."/>
            <person name="Borchiellini C."/>
            <person name="Claverie J.M."/>
            <person name="Renard E."/>
        </authorList>
    </citation>
    <scope>NUCLEOTIDE SEQUENCE [LARGE SCALE GENOMIC DNA]</scope>
    <source>
        <strain evidence="2">SPO-2</strain>
    </source>
</reference>
<dbReference type="Proteomes" id="UP001165289">
    <property type="component" value="Unassembled WGS sequence"/>
</dbReference>
<feature type="domain" description="PiggyBac transposable element-derived protein" evidence="1">
    <location>
        <begin position="64"/>
        <end position="139"/>
    </location>
</feature>
<gene>
    <name evidence="2" type="ORF">LOD99_5028</name>
</gene>